<proteinExistence type="predicted"/>
<dbReference type="AlphaFoldDB" id="A0AA89ALA4"/>
<name>A0AA89ALA4_9ASTE</name>
<dbReference type="InterPro" id="IPR055336">
    <property type="entry name" value="At4g00755-like"/>
</dbReference>
<feature type="chain" id="PRO_5041704944" evidence="1">
    <location>
        <begin position="19"/>
        <end position="198"/>
    </location>
</feature>
<accession>A0AA89ALA4</accession>
<protein>
    <submittedName>
        <fullName evidence="2">Uncharacterized protein</fullName>
    </submittedName>
</protein>
<dbReference type="PANTHER" id="PTHR39741:SF14">
    <property type="entry name" value="F-BOX DOMAIN-CONTAINING PROTEIN"/>
    <property type="match status" value="1"/>
</dbReference>
<dbReference type="EMBL" id="JAVXUP010001770">
    <property type="protein sequence ID" value="KAK3008279.1"/>
    <property type="molecule type" value="Genomic_DNA"/>
</dbReference>
<evidence type="ECO:0000256" key="1">
    <source>
        <dbReference type="SAM" id="SignalP"/>
    </source>
</evidence>
<dbReference type="Proteomes" id="UP001188597">
    <property type="component" value="Unassembled WGS sequence"/>
</dbReference>
<keyword evidence="1" id="KW-0732">Signal</keyword>
<feature type="signal peptide" evidence="1">
    <location>
        <begin position="1"/>
        <end position="18"/>
    </location>
</feature>
<reference evidence="2" key="1">
    <citation type="submission" date="2022-12" db="EMBL/GenBank/DDBJ databases">
        <title>Draft genome assemblies for two species of Escallonia (Escalloniales).</title>
        <authorList>
            <person name="Chanderbali A."/>
            <person name="Dervinis C."/>
            <person name="Anghel I."/>
            <person name="Soltis D."/>
            <person name="Soltis P."/>
            <person name="Zapata F."/>
        </authorList>
    </citation>
    <scope>NUCLEOTIDE SEQUENCE</scope>
    <source>
        <strain evidence="2">UCBG64.0493</strain>
        <tissue evidence="2">Leaf</tissue>
    </source>
</reference>
<comment type="caution">
    <text evidence="2">The sequence shown here is derived from an EMBL/GenBank/DDBJ whole genome shotgun (WGS) entry which is preliminary data.</text>
</comment>
<evidence type="ECO:0000313" key="2">
    <source>
        <dbReference type="EMBL" id="KAK3008279.1"/>
    </source>
</evidence>
<keyword evidence="3" id="KW-1185">Reference proteome</keyword>
<organism evidence="2 3">
    <name type="scientific">Escallonia herrerae</name>
    <dbReference type="NCBI Taxonomy" id="1293975"/>
    <lineage>
        <taxon>Eukaryota</taxon>
        <taxon>Viridiplantae</taxon>
        <taxon>Streptophyta</taxon>
        <taxon>Embryophyta</taxon>
        <taxon>Tracheophyta</taxon>
        <taxon>Spermatophyta</taxon>
        <taxon>Magnoliopsida</taxon>
        <taxon>eudicotyledons</taxon>
        <taxon>Gunneridae</taxon>
        <taxon>Pentapetalae</taxon>
        <taxon>asterids</taxon>
        <taxon>campanulids</taxon>
        <taxon>Escalloniales</taxon>
        <taxon>Escalloniaceae</taxon>
        <taxon>Escallonia</taxon>
    </lineage>
</organism>
<dbReference type="PANTHER" id="PTHR39741">
    <property type="entry name" value="F-BOX DOMAIN CONTAINING PROTEIN, EXPRESSED"/>
    <property type="match status" value="1"/>
</dbReference>
<gene>
    <name evidence="2" type="ORF">RJ639_013298</name>
</gene>
<evidence type="ECO:0000313" key="3">
    <source>
        <dbReference type="Proteomes" id="UP001188597"/>
    </source>
</evidence>
<sequence>MLCNWFLLTLRFAVIANGLCKQLCVKYFPQLVVVAGVVEPSSRKDSVEIGSSTRMEWEVLERDHRAYACLFQALKAFAVTDCIADTVNASSTDRYPDESIANTLDLRERFLWGYCYWSSKGQSDPDVPESLIYGLNASFSYFQPGLPICSTKCLRFRVGYLKSSTDVKSNLVQFQTEQWVDDKFIWTYTSQEFPMAQV</sequence>